<name>A0A5N7MBS3_9HYPH</name>
<dbReference type="AlphaFoldDB" id="A0A5N7MBS3"/>
<dbReference type="OrthoDB" id="9769623at2"/>
<evidence type="ECO:0000313" key="2">
    <source>
        <dbReference type="Proteomes" id="UP000403266"/>
    </source>
</evidence>
<organism evidence="1 2">
    <name type="scientific">Microvirga tunisiensis</name>
    <dbReference type="NCBI Taxonomy" id="2108360"/>
    <lineage>
        <taxon>Bacteria</taxon>
        <taxon>Pseudomonadati</taxon>
        <taxon>Pseudomonadota</taxon>
        <taxon>Alphaproteobacteria</taxon>
        <taxon>Hyphomicrobiales</taxon>
        <taxon>Methylobacteriaceae</taxon>
        <taxon>Microvirga</taxon>
    </lineage>
</organism>
<reference evidence="1 2" key="1">
    <citation type="journal article" date="2019" name="Syst. Appl. Microbiol.">
        <title>Microvirga tunisiensis sp. nov., a root nodule symbiotic bacterium isolated from Lupinus micranthus and L. luteus grown in Northern Tunisia.</title>
        <authorList>
            <person name="Msaddak A."/>
            <person name="Rejili M."/>
            <person name="Duran D."/>
            <person name="Mars M."/>
            <person name="Palacios J.M."/>
            <person name="Ruiz-Argueso T."/>
            <person name="Rey L."/>
            <person name="Imperial J."/>
        </authorList>
    </citation>
    <scope>NUCLEOTIDE SEQUENCE [LARGE SCALE GENOMIC DNA]</scope>
    <source>
        <strain evidence="1 2">Lmie10</strain>
    </source>
</reference>
<dbReference type="RefSeq" id="WP_152708603.1">
    <property type="nucleotide sequence ID" value="NZ_VOSJ01000001.1"/>
</dbReference>
<dbReference type="EMBL" id="VOSK01000001">
    <property type="protein sequence ID" value="MPR23689.1"/>
    <property type="molecule type" value="Genomic_DNA"/>
</dbReference>
<dbReference type="Proteomes" id="UP000403266">
    <property type="component" value="Unassembled WGS sequence"/>
</dbReference>
<comment type="caution">
    <text evidence="1">The sequence shown here is derived from an EMBL/GenBank/DDBJ whole genome shotgun (WGS) entry which is preliminary data.</text>
</comment>
<protein>
    <submittedName>
        <fullName evidence="1">Uncharacterized protein</fullName>
    </submittedName>
</protein>
<accession>A0A5N7MBS3</accession>
<keyword evidence="2" id="KW-1185">Reference proteome</keyword>
<proteinExistence type="predicted"/>
<evidence type="ECO:0000313" key="1">
    <source>
        <dbReference type="EMBL" id="MPR23689.1"/>
    </source>
</evidence>
<sequence>MKTSLMAGLVAGISLSTFTQAFGQEVRDGFYWLDRLNRASLVMLSEQKILSGEQTNNIAKALDQLYEEGKNPGSSAQQAIPRLSRFSSELVVQKYRGFILAEALGMLAPSIGVCCSVSPWRTYIAR</sequence>
<gene>
    <name evidence="1" type="ORF">FS320_00235</name>
</gene>